<evidence type="ECO:0000313" key="2">
    <source>
        <dbReference type="Proteomes" id="UP000504637"/>
    </source>
</evidence>
<dbReference type="AlphaFoldDB" id="A0A6J3MJD1"/>
<evidence type="ECO:0000256" key="1">
    <source>
        <dbReference type="SAM" id="Phobius"/>
    </source>
</evidence>
<keyword evidence="2" id="KW-1185">Reference proteome</keyword>
<dbReference type="Pfam" id="PF11735">
    <property type="entry name" value="CAP59_mtransfer"/>
    <property type="match status" value="1"/>
</dbReference>
<feature type="transmembrane region" description="Helical" evidence="1">
    <location>
        <begin position="30"/>
        <end position="49"/>
    </location>
</feature>
<evidence type="ECO:0000313" key="3">
    <source>
        <dbReference type="RefSeq" id="XP_033464073.1"/>
    </source>
</evidence>
<protein>
    <submittedName>
        <fullName evidence="3">Glycosyltransferase family 69 protein</fullName>
    </submittedName>
</protein>
<keyword evidence="1" id="KW-0812">Transmembrane</keyword>
<reference evidence="3" key="1">
    <citation type="submission" date="2020-01" db="EMBL/GenBank/DDBJ databases">
        <authorList>
            <consortium name="DOE Joint Genome Institute"/>
            <person name="Haridas S."/>
            <person name="Albert R."/>
            <person name="Binder M."/>
            <person name="Bloem J."/>
            <person name="Labutti K."/>
            <person name="Salamov A."/>
            <person name="Andreopoulos B."/>
            <person name="Baker S.E."/>
            <person name="Barry K."/>
            <person name="Bills G."/>
            <person name="Bluhm B.H."/>
            <person name="Cannon C."/>
            <person name="Castanera R."/>
            <person name="Culley D.E."/>
            <person name="Daum C."/>
            <person name="Ezra D."/>
            <person name="Gonzalez J.B."/>
            <person name="Henrissat B."/>
            <person name="Kuo A."/>
            <person name="Liang C."/>
            <person name="Lipzen A."/>
            <person name="Lutzoni F."/>
            <person name="Magnuson J."/>
            <person name="Mondo S."/>
            <person name="Nolan M."/>
            <person name="Ohm R."/>
            <person name="Pangilinan J."/>
            <person name="Park H.-J."/>
            <person name="Ramirez L."/>
            <person name="Alfaro M."/>
            <person name="Sun H."/>
            <person name="Tritt A."/>
            <person name="Yoshinaga Y."/>
            <person name="Zwiers L.-H."/>
            <person name="Turgeon B.G."/>
            <person name="Goodwin S.B."/>
            <person name="Spatafora J.W."/>
            <person name="Crous P.W."/>
            <person name="Grigoriev I.V."/>
        </authorList>
    </citation>
    <scope>NUCLEOTIDE SEQUENCE</scope>
    <source>
        <strain evidence="3">CBS 342.82</strain>
    </source>
</reference>
<accession>A0A6J3MJD1</accession>
<dbReference type="RefSeq" id="XP_033464073.1">
    <property type="nucleotide sequence ID" value="XM_033603618.1"/>
</dbReference>
<name>A0A6J3MJD1_9PEZI</name>
<keyword evidence="1" id="KW-0472">Membrane</keyword>
<dbReference type="Proteomes" id="UP000504637">
    <property type="component" value="Unplaced"/>
</dbReference>
<keyword evidence="1" id="KW-1133">Transmembrane helix</keyword>
<proteinExistence type="predicted"/>
<reference evidence="3" key="3">
    <citation type="submission" date="2025-08" db="UniProtKB">
        <authorList>
            <consortium name="RefSeq"/>
        </authorList>
    </citation>
    <scope>IDENTIFICATION</scope>
    <source>
        <strain evidence="3">CBS 342.82</strain>
    </source>
</reference>
<dbReference type="GeneID" id="54361418"/>
<dbReference type="PANTHER" id="PTHR34144">
    <property type="entry name" value="CHROMOSOME 8, WHOLE GENOME SHOTGUN SEQUENCE"/>
    <property type="match status" value="1"/>
</dbReference>
<dbReference type="PANTHER" id="PTHR34144:SF7">
    <property type="entry name" value="EXPORT PROTEIN (CAP59), PUTATIVE (AFU_ORTHOLOGUE AFUA_7G05020)-RELATED"/>
    <property type="match status" value="1"/>
</dbReference>
<reference evidence="3" key="2">
    <citation type="submission" date="2020-04" db="EMBL/GenBank/DDBJ databases">
        <authorList>
            <consortium name="NCBI Genome Project"/>
        </authorList>
    </citation>
    <scope>NUCLEOTIDE SEQUENCE</scope>
    <source>
        <strain evidence="3">CBS 342.82</strain>
    </source>
</reference>
<gene>
    <name evidence="3" type="ORF">K489DRAFT_375124</name>
</gene>
<sequence length="428" mass="48182">MAYSPKYRPRATNARRQSTQQNIALFLRRAGRVVGLIAIIWTFLEVLFVRRALSRQPEPSGYEYDLGTETILLVGIHWNSEKILRSHWNQAVVDTANAISRGGGDVFVSVLGSGSSDGTEAALEQLREKLTERNVPHLITFDETTHLDEISKTPQEGGDWIMTKRGKLEHRRIPYLARLRNIALQPLYNESMTDMTFDKIVFLNDVVFNALDVANLLGTRDGNFAAACSLDFSKPPSFYDTFAFRDAESGNKLMKKWPFFRARASRQAVKASHAVPMKSCWNGIVAMDATPFYPDENGAALTFRGLPASLAKSHLEASECCLIHADNPLTESKGVWLNPAVRVGYTGPAYEAVNPYRGALWMSSWGIVHGAWKNRLLRWTTTQWFRDRVVNKRLAAWRRKAPETNIEPGAFCVIDDMQVLTEKGWTAV</sequence>
<dbReference type="OrthoDB" id="262547at2759"/>
<dbReference type="InterPro" id="IPR021047">
    <property type="entry name" value="Mannosyltransferase_CMT1"/>
</dbReference>
<organism evidence="3">
    <name type="scientific">Dissoconium aciculare CBS 342.82</name>
    <dbReference type="NCBI Taxonomy" id="1314786"/>
    <lineage>
        <taxon>Eukaryota</taxon>
        <taxon>Fungi</taxon>
        <taxon>Dikarya</taxon>
        <taxon>Ascomycota</taxon>
        <taxon>Pezizomycotina</taxon>
        <taxon>Dothideomycetes</taxon>
        <taxon>Dothideomycetidae</taxon>
        <taxon>Mycosphaerellales</taxon>
        <taxon>Dissoconiaceae</taxon>
        <taxon>Dissoconium</taxon>
    </lineage>
</organism>